<dbReference type="PROSITE" id="PS51257">
    <property type="entry name" value="PROKAR_LIPOPROTEIN"/>
    <property type="match status" value="1"/>
</dbReference>
<accession>A0AAW1S0V1</accession>
<dbReference type="Pfam" id="PF14310">
    <property type="entry name" value="Fn3-like"/>
    <property type="match status" value="1"/>
</dbReference>
<comment type="caution">
    <text evidence="8">The sequence shown here is derived from an EMBL/GenBank/DDBJ whole genome shotgun (WGS) entry which is preliminary data.</text>
</comment>
<keyword evidence="9" id="KW-1185">Reference proteome</keyword>
<dbReference type="GO" id="GO:0045493">
    <property type="term" value="P:xylan catabolic process"/>
    <property type="evidence" value="ECO:0007669"/>
    <property type="project" value="InterPro"/>
</dbReference>
<dbReference type="EMBL" id="JALJOU010000014">
    <property type="protein sequence ID" value="KAK9839864.1"/>
    <property type="molecule type" value="Genomic_DNA"/>
</dbReference>
<dbReference type="Gene3D" id="2.60.40.10">
    <property type="entry name" value="Immunoglobulins"/>
    <property type="match status" value="1"/>
</dbReference>
<sequence length="822" mass="86626">MARSCVLVLAAFLGCTFSSSLFGPVCAAQGSVALGRLLADAPASSDADWRDASAPVAARVRALLDQMTTDEKTSQLDATTHPTGGVDRLGVPAFQGWNECLHGVMDTDPLGERTPEDTARGTTSFPMPLGQAAAFDPALVRAVAGAIADEARAKSNIYRNSTGTVRHLNCFGPNINIFRDPRWGRGHETFGEDPYLTGTLAAAFMQGLQSNDTRYIKVGGTCKHWVAYSLETSEGFTRQSFNAVVSPRDMEVTYQPAFYACIREGGARSVMCSYNAFNGVPSCGNAPLLTGRLRGDWGFDGFIVSDCYAIKGITFPGRWTNTSAEGHAMALKAGTDMACTEYSGHLNESLAQGLVSAADIDTAAGRVLAAKFRLGVFDAPEQVPFSGISASAIGSDAHMALALEAAQKSIVLLKNKDAAGRRLLPLDAGALKKVVVMGPHARSSEVLMGNYYGTPARRITSPLEALQAALGADKVTFEQGVYLDNYGADWQMENAAKACEGADAAIIFLGLSSIKDHRIPQSDFLEVKADWGSFDMHSQHTESEGYDRRSLELPGMQETFVRLLARLTSTPLIVVLVHGGPVDVEWLQESPRVGAILTAWYPGEMGAQAITDVLLGKVSPSARLPMTFYYNNYTRQNAMANMDMAEFPGRTYRYLQVPVLYPFGHGLSYTSFAYSGLAAVLLAGAAQSYNVSVTVSNTGGVAADEVVLLYLTAQPSSPANGVSFELPRRSLRGYQRVTLAPGAAASVAFPLGPADFAAAVHAGAGAQAAAATWGIAVGGLTVPLAAPVKAGAPASAPSLGMSAATPAQAAPGELRAQSVASP</sequence>
<dbReference type="InterPro" id="IPR017853">
    <property type="entry name" value="GH"/>
</dbReference>
<feature type="region of interest" description="Disordered" evidence="5">
    <location>
        <begin position="107"/>
        <end position="126"/>
    </location>
</feature>
<dbReference type="Gene3D" id="3.40.50.1700">
    <property type="entry name" value="Glycoside hydrolase family 3 C-terminal domain"/>
    <property type="match status" value="1"/>
</dbReference>
<dbReference type="SUPFAM" id="SSF51445">
    <property type="entry name" value="(Trans)glycosidases"/>
    <property type="match status" value="1"/>
</dbReference>
<proteinExistence type="inferred from homology"/>
<evidence type="ECO:0000256" key="5">
    <source>
        <dbReference type="SAM" id="MobiDB-lite"/>
    </source>
</evidence>
<dbReference type="GO" id="GO:0009044">
    <property type="term" value="F:xylan 1,4-beta-xylosidase activity"/>
    <property type="evidence" value="ECO:0007669"/>
    <property type="project" value="InterPro"/>
</dbReference>
<keyword evidence="2 6" id="KW-0732">Signal</keyword>
<feature type="domain" description="Fibronectin type III-like" evidence="7">
    <location>
        <begin position="705"/>
        <end position="781"/>
    </location>
</feature>
<comment type="similarity">
    <text evidence="1">Belongs to the glycosyl hydrolase 3 family.</text>
</comment>
<dbReference type="InterPro" id="IPR036881">
    <property type="entry name" value="Glyco_hydro_3_C_sf"/>
</dbReference>
<dbReference type="GO" id="GO:0046556">
    <property type="term" value="F:alpha-L-arabinofuranosidase activity"/>
    <property type="evidence" value="ECO:0007669"/>
    <property type="project" value="TreeGrafter"/>
</dbReference>
<evidence type="ECO:0000313" key="9">
    <source>
        <dbReference type="Proteomes" id="UP001445335"/>
    </source>
</evidence>
<feature type="chain" id="PRO_5043609723" description="Fibronectin type III-like domain-containing protein" evidence="6">
    <location>
        <begin position="28"/>
        <end position="822"/>
    </location>
</feature>
<reference evidence="8 9" key="1">
    <citation type="journal article" date="2024" name="Nat. Commun.">
        <title>Phylogenomics reveals the evolutionary origins of lichenization in chlorophyte algae.</title>
        <authorList>
            <person name="Puginier C."/>
            <person name="Libourel C."/>
            <person name="Otte J."/>
            <person name="Skaloud P."/>
            <person name="Haon M."/>
            <person name="Grisel S."/>
            <person name="Petersen M."/>
            <person name="Berrin J.G."/>
            <person name="Delaux P.M."/>
            <person name="Dal Grande F."/>
            <person name="Keller J."/>
        </authorList>
    </citation>
    <scope>NUCLEOTIDE SEQUENCE [LARGE SCALE GENOMIC DNA]</scope>
    <source>
        <strain evidence="8 9">SAG 245.80</strain>
    </source>
</reference>
<protein>
    <recommendedName>
        <fullName evidence="7">Fibronectin type III-like domain-containing protein</fullName>
    </recommendedName>
</protein>
<dbReference type="InterPro" id="IPR044993">
    <property type="entry name" value="BXL"/>
</dbReference>
<feature type="signal peptide" evidence="6">
    <location>
        <begin position="1"/>
        <end position="27"/>
    </location>
</feature>
<dbReference type="Proteomes" id="UP001445335">
    <property type="component" value="Unassembled WGS sequence"/>
</dbReference>
<dbReference type="Gene3D" id="3.20.20.300">
    <property type="entry name" value="Glycoside hydrolase, family 3, N-terminal domain"/>
    <property type="match status" value="1"/>
</dbReference>
<dbReference type="InterPro" id="IPR013783">
    <property type="entry name" value="Ig-like_fold"/>
</dbReference>
<name>A0AAW1S0V1_9CHLO</name>
<keyword evidence="4" id="KW-0326">Glycosidase</keyword>
<dbReference type="InterPro" id="IPR001764">
    <property type="entry name" value="Glyco_hydro_3_N"/>
</dbReference>
<dbReference type="Pfam" id="PF01915">
    <property type="entry name" value="Glyco_hydro_3_C"/>
    <property type="match status" value="1"/>
</dbReference>
<dbReference type="InterPro" id="IPR036962">
    <property type="entry name" value="Glyco_hydro_3_N_sf"/>
</dbReference>
<evidence type="ECO:0000313" key="8">
    <source>
        <dbReference type="EMBL" id="KAK9839864.1"/>
    </source>
</evidence>
<dbReference type="PRINTS" id="PR00133">
    <property type="entry name" value="GLHYDRLASE3"/>
</dbReference>
<evidence type="ECO:0000256" key="6">
    <source>
        <dbReference type="SAM" id="SignalP"/>
    </source>
</evidence>
<evidence type="ECO:0000256" key="2">
    <source>
        <dbReference type="ARBA" id="ARBA00022729"/>
    </source>
</evidence>
<dbReference type="PANTHER" id="PTHR42721">
    <property type="entry name" value="SUGAR HYDROLASE-RELATED"/>
    <property type="match status" value="1"/>
</dbReference>
<evidence type="ECO:0000256" key="3">
    <source>
        <dbReference type="ARBA" id="ARBA00022801"/>
    </source>
</evidence>
<dbReference type="PANTHER" id="PTHR42721:SF3">
    <property type="entry name" value="BETA-D-XYLOSIDASE 5-RELATED"/>
    <property type="match status" value="1"/>
</dbReference>
<evidence type="ECO:0000256" key="1">
    <source>
        <dbReference type="ARBA" id="ARBA00005336"/>
    </source>
</evidence>
<dbReference type="GO" id="GO:0031222">
    <property type="term" value="P:arabinan catabolic process"/>
    <property type="evidence" value="ECO:0007669"/>
    <property type="project" value="TreeGrafter"/>
</dbReference>
<gene>
    <name evidence="8" type="ORF">WJX81_007210</name>
</gene>
<feature type="region of interest" description="Disordered" evidence="5">
    <location>
        <begin position="792"/>
        <end position="822"/>
    </location>
</feature>
<dbReference type="InterPro" id="IPR026891">
    <property type="entry name" value="Fn3-like"/>
</dbReference>
<dbReference type="SUPFAM" id="SSF52279">
    <property type="entry name" value="Beta-D-glucan exohydrolase, C-terminal domain"/>
    <property type="match status" value="1"/>
</dbReference>
<dbReference type="InterPro" id="IPR002772">
    <property type="entry name" value="Glyco_hydro_3_C"/>
</dbReference>
<feature type="compositionally biased region" description="Basic and acidic residues" evidence="5">
    <location>
        <begin position="110"/>
        <end position="119"/>
    </location>
</feature>
<dbReference type="SMART" id="SM01217">
    <property type="entry name" value="Fn3_like"/>
    <property type="match status" value="1"/>
</dbReference>
<dbReference type="AlphaFoldDB" id="A0AAW1S0V1"/>
<evidence type="ECO:0000259" key="7">
    <source>
        <dbReference type="SMART" id="SM01217"/>
    </source>
</evidence>
<dbReference type="Pfam" id="PF00933">
    <property type="entry name" value="Glyco_hydro_3"/>
    <property type="match status" value="1"/>
</dbReference>
<evidence type="ECO:0000256" key="4">
    <source>
        <dbReference type="ARBA" id="ARBA00023295"/>
    </source>
</evidence>
<organism evidence="8 9">
    <name type="scientific">Elliptochloris bilobata</name>
    <dbReference type="NCBI Taxonomy" id="381761"/>
    <lineage>
        <taxon>Eukaryota</taxon>
        <taxon>Viridiplantae</taxon>
        <taxon>Chlorophyta</taxon>
        <taxon>core chlorophytes</taxon>
        <taxon>Trebouxiophyceae</taxon>
        <taxon>Trebouxiophyceae incertae sedis</taxon>
        <taxon>Elliptochloris clade</taxon>
        <taxon>Elliptochloris</taxon>
    </lineage>
</organism>
<keyword evidence="3" id="KW-0378">Hydrolase</keyword>